<evidence type="ECO:0000313" key="3">
    <source>
        <dbReference type="EMBL" id="MFD1054276.1"/>
    </source>
</evidence>
<organism evidence="3 4">
    <name type="scientific">Terrabacter terrigena</name>
    <dbReference type="NCBI Taxonomy" id="574718"/>
    <lineage>
        <taxon>Bacteria</taxon>
        <taxon>Bacillati</taxon>
        <taxon>Actinomycetota</taxon>
        <taxon>Actinomycetes</taxon>
        <taxon>Micrococcales</taxon>
        <taxon>Intrasporangiaceae</taxon>
        <taxon>Terrabacter</taxon>
    </lineage>
</organism>
<reference evidence="4" key="1">
    <citation type="journal article" date="2019" name="Int. J. Syst. Evol. Microbiol.">
        <title>The Global Catalogue of Microorganisms (GCM) 10K type strain sequencing project: providing services to taxonomists for standard genome sequencing and annotation.</title>
        <authorList>
            <consortium name="The Broad Institute Genomics Platform"/>
            <consortium name="The Broad Institute Genome Sequencing Center for Infectious Disease"/>
            <person name="Wu L."/>
            <person name="Ma J."/>
        </authorList>
    </citation>
    <scope>NUCLEOTIDE SEQUENCE [LARGE SCALE GENOMIC DNA]</scope>
    <source>
        <strain evidence="4">CCUG 57508</strain>
    </source>
</reference>
<evidence type="ECO:0000256" key="1">
    <source>
        <dbReference type="ARBA" id="ARBA00007592"/>
    </source>
</evidence>
<keyword evidence="4" id="KW-1185">Reference proteome</keyword>
<dbReference type="EMBL" id="JBHTKH010000004">
    <property type="protein sequence ID" value="MFD1054276.1"/>
    <property type="molecule type" value="Genomic_DNA"/>
</dbReference>
<name>A0ABW3MUQ4_9MICO</name>
<dbReference type="Proteomes" id="UP001597046">
    <property type="component" value="Unassembled WGS sequence"/>
</dbReference>
<dbReference type="InterPro" id="IPR013785">
    <property type="entry name" value="Aldolase_TIM"/>
</dbReference>
<comment type="similarity">
    <text evidence="1">Belongs to the DapA family.</text>
</comment>
<evidence type="ECO:0000256" key="2">
    <source>
        <dbReference type="ARBA" id="ARBA00023239"/>
    </source>
</evidence>
<dbReference type="PRINTS" id="PR00146">
    <property type="entry name" value="DHPICSNTHASE"/>
</dbReference>
<dbReference type="RefSeq" id="WP_386052176.1">
    <property type="nucleotide sequence ID" value="NZ_JBHTKH010000004.1"/>
</dbReference>
<dbReference type="PANTHER" id="PTHR12128">
    <property type="entry name" value="DIHYDRODIPICOLINATE SYNTHASE"/>
    <property type="match status" value="1"/>
</dbReference>
<dbReference type="InterPro" id="IPR002220">
    <property type="entry name" value="DapA-like"/>
</dbReference>
<dbReference type="SUPFAM" id="SSF51569">
    <property type="entry name" value="Aldolase"/>
    <property type="match status" value="1"/>
</dbReference>
<proteinExistence type="inferred from homology"/>
<comment type="caution">
    <text evidence="3">The sequence shown here is derived from an EMBL/GenBank/DDBJ whole genome shotgun (WGS) entry which is preliminary data.</text>
</comment>
<protein>
    <submittedName>
        <fullName evidence="3">Dihydrodipicolinate synthase family protein</fullName>
    </submittedName>
</protein>
<dbReference type="SMART" id="SM01130">
    <property type="entry name" value="DHDPS"/>
    <property type="match status" value="1"/>
</dbReference>
<gene>
    <name evidence="3" type="ORF">ACFQ2V_08160</name>
</gene>
<sequence length="307" mass="31760">MNRHMRPGVWGVLATPFAGSTLDVDDNGVAQLVEHAEQAGVAGLTVLGVFGEAARLSWAERRLVLETVLETTDLPLVVGCTSLATAPVIDEARMAVELVGERLAGVMVQANSADAATLDTHLVAVHQASGADIVVQDYPVVSGVNVSSAVLGDLVARSPHVTAVKAEAPPTPVAVAELTARCDVPVFGGLGGINLLDELACGAAGAMTGFSYPEGLVATVEAWDAAAPERARAELLPYLPLITFEQQAGVALAVRKECLRRRGLIAESGVRPPARLLPDSLRPLLAGHLDATEASTRVPTRVTAGVA</sequence>
<accession>A0ABW3MUQ4</accession>
<evidence type="ECO:0000313" key="4">
    <source>
        <dbReference type="Proteomes" id="UP001597046"/>
    </source>
</evidence>
<dbReference type="PANTHER" id="PTHR12128:SF66">
    <property type="entry name" value="4-HYDROXY-2-OXOGLUTARATE ALDOLASE, MITOCHONDRIAL"/>
    <property type="match status" value="1"/>
</dbReference>
<dbReference type="Gene3D" id="3.20.20.70">
    <property type="entry name" value="Aldolase class I"/>
    <property type="match status" value="1"/>
</dbReference>
<keyword evidence="2" id="KW-0456">Lyase</keyword>
<dbReference type="CDD" id="cd00408">
    <property type="entry name" value="DHDPS-like"/>
    <property type="match status" value="1"/>
</dbReference>
<dbReference type="Pfam" id="PF00701">
    <property type="entry name" value="DHDPS"/>
    <property type="match status" value="1"/>
</dbReference>